<evidence type="ECO:0000313" key="2">
    <source>
        <dbReference type="Proteomes" id="UP000199614"/>
    </source>
</evidence>
<dbReference type="RefSeq" id="WP_093353627.1">
    <property type="nucleotide sequence ID" value="NZ_FOUY01000047.1"/>
</dbReference>
<dbReference type="EMBL" id="FOUY01000047">
    <property type="protein sequence ID" value="SFO35669.1"/>
    <property type="molecule type" value="Genomic_DNA"/>
</dbReference>
<evidence type="ECO:0000313" key="1">
    <source>
        <dbReference type="EMBL" id="SFO35669.1"/>
    </source>
</evidence>
<dbReference type="AlphaFoldDB" id="A0A1I5GIF9"/>
<sequence length="166" mass="16632">MTGGLDPDPLLTIDATPGVYAAHDRGGATAIATLTLVPRLQVLTGDGHPGAEIVDAVLAALLGDGFALVPALAVDALLELPFASGGAAVFTAASGTLELTAGMLGYDGDIGPAAPAGWAEIATQRGRLAVLVATGVDLHAEDRTARIDHARTEGRLVGAQVTFSTK</sequence>
<accession>A0A1I5GIF9</accession>
<protein>
    <submittedName>
        <fullName evidence="1">Uncharacterized protein</fullName>
    </submittedName>
</protein>
<proteinExistence type="predicted"/>
<keyword evidence="2" id="KW-1185">Reference proteome</keyword>
<gene>
    <name evidence="1" type="ORF">SAMN05216207_10473</name>
</gene>
<dbReference type="OrthoDB" id="3577149at2"/>
<dbReference type="Proteomes" id="UP000199614">
    <property type="component" value="Unassembled WGS sequence"/>
</dbReference>
<organism evidence="1 2">
    <name type="scientific">Pseudonocardia ammonioxydans</name>
    <dbReference type="NCBI Taxonomy" id="260086"/>
    <lineage>
        <taxon>Bacteria</taxon>
        <taxon>Bacillati</taxon>
        <taxon>Actinomycetota</taxon>
        <taxon>Actinomycetes</taxon>
        <taxon>Pseudonocardiales</taxon>
        <taxon>Pseudonocardiaceae</taxon>
        <taxon>Pseudonocardia</taxon>
    </lineage>
</organism>
<reference evidence="1 2" key="1">
    <citation type="submission" date="2016-10" db="EMBL/GenBank/DDBJ databases">
        <authorList>
            <person name="de Groot N.N."/>
        </authorList>
    </citation>
    <scope>NUCLEOTIDE SEQUENCE [LARGE SCALE GENOMIC DNA]</scope>
    <source>
        <strain evidence="1 2">CGMCC 4.1877</strain>
    </source>
</reference>
<name>A0A1I5GIF9_PSUAM</name>